<dbReference type="AlphaFoldDB" id="A0A4R8L830"/>
<gene>
    <name evidence="2" type="ORF">BX592_13215</name>
</gene>
<accession>A0A4R8L830</accession>
<evidence type="ECO:0000313" key="3">
    <source>
        <dbReference type="Proteomes" id="UP000295509"/>
    </source>
</evidence>
<organism evidence="2 3">
    <name type="scientific">Paraburkholderia rhizosphaerae</name>
    <dbReference type="NCBI Taxonomy" id="480658"/>
    <lineage>
        <taxon>Bacteria</taxon>
        <taxon>Pseudomonadati</taxon>
        <taxon>Pseudomonadota</taxon>
        <taxon>Betaproteobacteria</taxon>
        <taxon>Burkholderiales</taxon>
        <taxon>Burkholderiaceae</taxon>
        <taxon>Paraburkholderia</taxon>
    </lineage>
</organism>
<sequence length="128" mass="13345">MTKLKLSLMAAAAVSGFLMMNSASASAGAPLKCRTGDALQIRGDAPAAISYDVYSQLYPLSAKRLALFQEAGTVRHLPDGLDVCEIADDGVADPSAVLVRGPRDKMAWWVSADHVEASAAKPANAAND</sequence>
<dbReference type="Proteomes" id="UP000295509">
    <property type="component" value="Unassembled WGS sequence"/>
</dbReference>
<comment type="caution">
    <text evidence="2">The sequence shown here is derived from an EMBL/GenBank/DDBJ whole genome shotgun (WGS) entry which is preliminary data.</text>
</comment>
<keyword evidence="3" id="KW-1185">Reference proteome</keyword>
<feature type="chain" id="PRO_5020268163" evidence="1">
    <location>
        <begin position="26"/>
        <end position="128"/>
    </location>
</feature>
<dbReference type="EMBL" id="SORE01000032">
    <property type="protein sequence ID" value="TDY38278.1"/>
    <property type="molecule type" value="Genomic_DNA"/>
</dbReference>
<name>A0A4R8L830_9BURK</name>
<proteinExistence type="predicted"/>
<evidence type="ECO:0000256" key="1">
    <source>
        <dbReference type="SAM" id="SignalP"/>
    </source>
</evidence>
<keyword evidence="1" id="KW-0732">Signal</keyword>
<reference evidence="2 3" key="1">
    <citation type="submission" date="2019-03" db="EMBL/GenBank/DDBJ databases">
        <title>Genomic Encyclopedia of Type Strains, Phase III (KMG-III): the genomes of soil and plant-associated and newly described type strains.</title>
        <authorList>
            <person name="Whitman W."/>
        </authorList>
    </citation>
    <scope>NUCLEOTIDE SEQUENCE [LARGE SCALE GENOMIC DNA]</scope>
    <source>
        <strain evidence="2 3">LMG 29544</strain>
    </source>
</reference>
<protein>
    <submittedName>
        <fullName evidence="2">Uncharacterized protein</fullName>
    </submittedName>
</protein>
<evidence type="ECO:0000313" key="2">
    <source>
        <dbReference type="EMBL" id="TDY38278.1"/>
    </source>
</evidence>
<feature type="signal peptide" evidence="1">
    <location>
        <begin position="1"/>
        <end position="25"/>
    </location>
</feature>